<evidence type="ECO:0000256" key="6">
    <source>
        <dbReference type="ARBA" id="ARBA00023134"/>
    </source>
</evidence>
<evidence type="ECO:0000256" key="2">
    <source>
        <dbReference type="ARBA" id="ARBA00005290"/>
    </source>
</evidence>
<dbReference type="PANTHER" id="PTHR21231">
    <property type="entry name" value="XPA-BINDING PROTEIN 1-RELATED"/>
    <property type="match status" value="1"/>
</dbReference>
<keyword evidence="5 7" id="KW-0378">Hydrolase</keyword>
<dbReference type="SUPFAM" id="SSF52540">
    <property type="entry name" value="P-loop containing nucleoside triphosphate hydrolases"/>
    <property type="match status" value="1"/>
</dbReference>
<feature type="coiled-coil region" evidence="8">
    <location>
        <begin position="195"/>
        <end position="222"/>
    </location>
</feature>
<dbReference type="InterPro" id="IPR004130">
    <property type="entry name" value="Gpn"/>
</dbReference>
<dbReference type="Gene3D" id="3.40.50.300">
    <property type="entry name" value="P-loop containing nucleotide triphosphate hydrolases"/>
    <property type="match status" value="1"/>
</dbReference>
<keyword evidence="6 7" id="KW-0342">GTP-binding</keyword>
<protein>
    <recommendedName>
        <fullName evidence="3 7">GPN-loop GTPase 3</fullName>
    </recommendedName>
</protein>
<evidence type="ECO:0000256" key="4">
    <source>
        <dbReference type="ARBA" id="ARBA00022741"/>
    </source>
</evidence>
<proteinExistence type="inferred from homology"/>
<comment type="function">
    <text evidence="7">Small GTPase required for proper nuclear import of RNA polymerase II and III (RNAPII and RNAPIII). May act at an RNAP assembly step prior to nuclear import.</text>
</comment>
<evidence type="ECO:0000256" key="1">
    <source>
        <dbReference type="ARBA" id="ARBA00002411"/>
    </source>
</evidence>
<dbReference type="InterPro" id="IPR027417">
    <property type="entry name" value="P-loop_NTPase"/>
</dbReference>
<evidence type="ECO:0000256" key="7">
    <source>
        <dbReference type="RuleBase" id="RU365059"/>
    </source>
</evidence>
<evidence type="ECO:0000313" key="10">
    <source>
        <dbReference type="Proteomes" id="UP001159427"/>
    </source>
</evidence>
<gene>
    <name evidence="9" type="ORF">PEVE_00014585</name>
</gene>
<reference evidence="9 10" key="1">
    <citation type="submission" date="2022-05" db="EMBL/GenBank/DDBJ databases">
        <authorList>
            <consortium name="Genoscope - CEA"/>
            <person name="William W."/>
        </authorList>
    </citation>
    <scope>NUCLEOTIDE SEQUENCE [LARGE SCALE GENOMIC DNA]</scope>
</reference>
<dbReference type="InterPro" id="IPR030228">
    <property type="entry name" value="Gpn3"/>
</dbReference>
<evidence type="ECO:0000256" key="5">
    <source>
        <dbReference type="ARBA" id="ARBA00022801"/>
    </source>
</evidence>
<accession>A0ABN8M2A5</accession>
<dbReference type="Proteomes" id="UP001159427">
    <property type="component" value="Unassembled WGS sequence"/>
</dbReference>
<dbReference type="PANTHER" id="PTHR21231:SF7">
    <property type="entry name" value="GPN-LOOP GTPASE 3"/>
    <property type="match status" value="1"/>
</dbReference>
<evidence type="ECO:0000256" key="3">
    <source>
        <dbReference type="ARBA" id="ARBA00014587"/>
    </source>
</evidence>
<keyword evidence="4 7" id="KW-0547">Nucleotide-binding</keyword>
<keyword evidence="10" id="KW-1185">Reference proteome</keyword>
<name>A0ABN8M2A5_9CNID</name>
<comment type="caution">
    <text evidence="9">The sequence shown here is derived from an EMBL/GenBank/DDBJ whole genome shotgun (WGS) entry which is preliminary data.</text>
</comment>
<comment type="subunit">
    <text evidence="7">Binds to RNA polymerase II (RNAPII).</text>
</comment>
<comment type="similarity">
    <text evidence="2 7">Belongs to the GPN-loop GTPase family.</text>
</comment>
<comment type="function">
    <text evidence="1">Small GTPase required for proper localization of RNA polymerase II (RNAPII). May act at an RNAP assembly step prior to nuclear import.</text>
</comment>
<organism evidence="9 10">
    <name type="scientific">Porites evermanni</name>
    <dbReference type="NCBI Taxonomy" id="104178"/>
    <lineage>
        <taxon>Eukaryota</taxon>
        <taxon>Metazoa</taxon>
        <taxon>Cnidaria</taxon>
        <taxon>Anthozoa</taxon>
        <taxon>Hexacorallia</taxon>
        <taxon>Scleractinia</taxon>
        <taxon>Fungiina</taxon>
        <taxon>Poritidae</taxon>
        <taxon>Porites</taxon>
    </lineage>
</organism>
<evidence type="ECO:0000256" key="8">
    <source>
        <dbReference type="SAM" id="Coils"/>
    </source>
</evidence>
<keyword evidence="8" id="KW-0175">Coiled coil</keyword>
<dbReference type="Pfam" id="PF03029">
    <property type="entry name" value="ATP_bind_1"/>
    <property type="match status" value="1"/>
</dbReference>
<dbReference type="EMBL" id="CALNXI010000210">
    <property type="protein sequence ID" value="CAH3022214.1"/>
    <property type="molecule type" value="Genomic_DNA"/>
</dbReference>
<sequence>MRYAQLVMGPAGSGKSTYCTTILQHCENVQRSVHVVNLDPAAEHFGYPVLADVRELVELEDVMEAEDLKLGPNGGLIFCMEYLVQNFDWLEEKLGDVDDDYILFDCPGQIELYTHMPVMRQLVETLHQWDFRVCGVFLIDSQFMVDCSKFFAGVLSALSAMIQLEVPHINVMSKMDLLNKKQLKDVDRFLDPDPRQLAEELKESTSKRYKKLNKALAQLIDDYSMVSFLPLNPFDEDSITNLLLQIDNAIQYGEDLDVREMKDDEQDEENPNGFIDES</sequence>
<evidence type="ECO:0000313" key="9">
    <source>
        <dbReference type="EMBL" id="CAH3022214.1"/>
    </source>
</evidence>
<dbReference type="CDD" id="cd17872">
    <property type="entry name" value="GPN3"/>
    <property type="match status" value="1"/>
</dbReference>